<evidence type="ECO:0000313" key="4">
    <source>
        <dbReference type="Proteomes" id="UP000187429"/>
    </source>
</evidence>
<gene>
    <name evidence="3" type="ORF">AYI69_g211</name>
</gene>
<dbReference type="EMBL" id="LSSM01000046">
    <property type="protein sequence ID" value="OMJ30248.1"/>
    <property type="molecule type" value="Genomic_DNA"/>
</dbReference>
<keyword evidence="2" id="KW-0472">Membrane</keyword>
<keyword evidence="2" id="KW-1133">Transmembrane helix</keyword>
<evidence type="ECO:0000313" key="3">
    <source>
        <dbReference type="EMBL" id="OMJ30248.1"/>
    </source>
</evidence>
<dbReference type="Proteomes" id="UP000187429">
    <property type="component" value="Unassembled WGS sequence"/>
</dbReference>
<keyword evidence="4" id="KW-1185">Reference proteome</keyword>
<accession>A0A1R1YTN1</accession>
<feature type="compositionally biased region" description="Low complexity" evidence="1">
    <location>
        <begin position="223"/>
        <end position="235"/>
    </location>
</feature>
<protein>
    <submittedName>
        <fullName evidence="3">Uncharacterized protein</fullName>
    </submittedName>
</protein>
<dbReference type="AlphaFoldDB" id="A0A1R1YTN1"/>
<proteinExistence type="predicted"/>
<name>A0A1R1YTN1_9FUNG</name>
<reference evidence="4" key="1">
    <citation type="submission" date="2017-01" db="EMBL/GenBank/DDBJ databases">
        <authorList>
            <person name="Wang Y."/>
            <person name="White M."/>
            <person name="Kvist S."/>
            <person name="Moncalvo J.-M."/>
        </authorList>
    </citation>
    <scope>NUCLEOTIDE SEQUENCE [LARGE SCALE GENOMIC DNA]</scope>
    <source>
        <strain evidence="4">ID-206-W2</strain>
    </source>
</reference>
<dbReference type="OrthoDB" id="5584792at2759"/>
<sequence length="403" mass="44513">MVCSSFRSSLYKKLGKRNTHLILLGIATIAGFAYLISKNNDSSDDDPPIYQENSLHEPGLASTNDPNNPQKSSSCPKTSSRKSIITFSAANIIYTIDRQNNTFRFNLSPLVYEIISKISIKHQIILLVHANSDLEKDLIIKSFINSKILSAESTFTPNGSHCLDLDLSINLPEASSTQLTVSSEASYINVSKSTEISPALSTLSDDSYLRPEPLANSSTHVRSNNSSLGIKSDSSDSLLGSDIIEWISENDIKSTSQESSSGYGFINSPSDNFSESAFDSMNINLSSDFSRTTIKIPKPALLSKLQILFYSSNDGKFHTIKHLYEHPYFETPSNSTISHLKDLNLHPNTYNSNISNNHIVGTYSGHVDNDSLMFSRIKSFMPNTFLLSSPEDLLNDPDFSFGF</sequence>
<feature type="region of interest" description="Disordered" evidence="1">
    <location>
        <begin position="214"/>
        <end position="235"/>
    </location>
</feature>
<evidence type="ECO:0000256" key="1">
    <source>
        <dbReference type="SAM" id="MobiDB-lite"/>
    </source>
</evidence>
<evidence type="ECO:0000256" key="2">
    <source>
        <dbReference type="SAM" id="Phobius"/>
    </source>
</evidence>
<feature type="region of interest" description="Disordered" evidence="1">
    <location>
        <begin position="43"/>
        <end position="79"/>
    </location>
</feature>
<organism evidence="3 4">
    <name type="scientific">Smittium culicis</name>
    <dbReference type="NCBI Taxonomy" id="133412"/>
    <lineage>
        <taxon>Eukaryota</taxon>
        <taxon>Fungi</taxon>
        <taxon>Fungi incertae sedis</taxon>
        <taxon>Zoopagomycota</taxon>
        <taxon>Kickxellomycotina</taxon>
        <taxon>Harpellomycetes</taxon>
        <taxon>Harpellales</taxon>
        <taxon>Legeriomycetaceae</taxon>
        <taxon>Smittium</taxon>
    </lineage>
</organism>
<comment type="caution">
    <text evidence="3">The sequence shown here is derived from an EMBL/GenBank/DDBJ whole genome shotgun (WGS) entry which is preliminary data.</text>
</comment>
<feature type="compositionally biased region" description="Polar residues" evidence="1">
    <location>
        <begin position="61"/>
        <end position="70"/>
    </location>
</feature>
<feature type="transmembrane region" description="Helical" evidence="2">
    <location>
        <begin position="21"/>
        <end position="37"/>
    </location>
</feature>
<keyword evidence="2" id="KW-0812">Transmembrane</keyword>